<dbReference type="Gene3D" id="1.10.10.10">
    <property type="entry name" value="Winged helix-like DNA-binding domain superfamily/Winged helix DNA-binding domain"/>
    <property type="match status" value="1"/>
</dbReference>
<dbReference type="GO" id="GO:0006355">
    <property type="term" value="P:regulation of DNA-templated transcription"/>
    <property type="evidence" value="ECO:0007669"/>
    <property type="project" value="InterPro"/>
</dbReference>
<evidence type="ECO:0000256" key="1">
    <source>
        <dbReference type="ARBA" id="ARBA00023015"/>
    </source>
</evidence>
<dbReference type="PRINTS" id="PR00038">
    <property type="entry name" value="HTHLUXR"/>
</dbReference>
<dbReference type="SUPFAM" id="SSF46894">
    <property type="entry name" value="C-terminal effector domain of the bipartite response regulators"/>
    <property type="match status" value="1"/>
</dbReference>
<dbReference type="GO" id="GO:0003677">
    <property type="term" value="F:DNA binding"/>
    <property type="evidence" value="ECO:0007669"/>
    <property type="project" value="UniProtKB-KW"/>
</dbReference>
<evidence type="ECO:0000313" key="6">
    <source>
        <dbReference type="Proteomes" id="UP000317550"/>
    </source>
</evidence>
<dbReference type="PROSITE" id="PS00622">
    <property type="entry name" value="HTH_LUXR_1"/>
    <property type="match status" value="1"/>
</dbReference>
<dbReference type="InterPro" id="IPR000792">
    <property type="entry name" value="Tscrpt_reg_LuxR_C"/>
</dbReference>
<sequence>MNFLYSLSSEDLGRYSKLIQEVIRVRRHFDLLQWLQGDIQRYLPHEILVAAWGDFHNGVIDHDIVSALPGVRTTHSSSEALAPLLLGLFDRWNQLGKVPYALGVNETGFILENADLQCELGSALQGMRSSLVHGISDERGRHDCLYVIFSSNGELDNSARSTMEVLLPYIDTALRRVEHLPRQIRSTQQTQVNQADEEFGLSSREAEIMIWVRQGKTNPEIASILDISTFTVKNHMQRIFKKLDVFNRTQAVAKLENKILNVGS</sequence>
<dbReference type="InterPro" id="IPR017470">
    <property type="entry name" value="Tscrpt_reg_EpsA"/>
</dbReference>
<dbReference type="PANTHER" id="PTHR44688:SF16">
    <property type="entry name" value="DNA-BINDING TRANSCRIPTIONAL ACTIVATOR DEVR_DOSR"/>
    <property type="match status" value="1"/>
</dbReference>
<gene>
    <name evidence="5" type="primary">epsA</name>
    <name evidence="5" type="ORF">FNU76_09970</name>
</gene>
<dbReference type="OrthoDB" id="134985at2"/>
<dbReference type="Pfam" id="PF00196">
    <property type="entry name" value="GerE"/>
    <property type="match status" value="1"/>
</dbReference>
<dbReference type="Proteomes" id="UP000317550">
    <property type="component" value="Chromosome"/>
</dbReference>
<proteinExistence type="predicted"/>
<dbReference type="InterPro" id="IPR036388">
    <property type="entry name" value="WH-like_DNA-bd_sf"/>
</dbReference>
<dbReference type="RefSeq" id="WP_144278058.1">
    <property type="nucleotide sequence ID" value="NZ_CP041730.1"/>
</dbReference>
<keyword evidence="1" id="KW-0805">Transcription regulation</keyword>
<accession>A0A516SES2</accession>
<dbReference type="NCBIfam" id="TIGR03020">
    <property type="entry name" value="EpsA"/>
    <property type="match status" value="1"/>
</dbReference>
<dbReference type="PROSITE" id="PS50043">
    <property type="entry name" value="HTH_LUXR_2"/>
    <property type="match status" value="1"/>
</dbReference>
<dbReference type="SMART" id="SM00421">
    <property type="entry name" value="HTH_LUXR"/>
    <property type="match status" value="1"/>
</dbReference>
<reference evidence="6" key="1">
    <citation type="submission" date="2019-07" db="EMBL/GenBank/DDBJ databases">
        <title>Chitinimonas sp. nov., isolated from Ny-Alesund, arctica soil.</title>
        <authorList>
            <person name="Xu Q."/>
            <person name="Peng F."/>
        </authorList>
    </citation>
    <scope>NUCLEOTIDE SEQUENCE [LARGE SCALE GENOMIC DNA]</scope>
    <source>
        <strain evidence="6">R3-44</strain>
    </source>
</reference>
<keyword evidence="2" id="KW-0238">DNA-binding</keyword>
<keyword evidence="3" id="KW-0804">Transcription</keyword>
<evidence type="ECO:0000259" key="4">
    <source>
        <dbReference type="PROSITE" id="PS50043"/>
    </source>
</evidence>
<name>A0A516SES2_9NEIS</name>
<dbReference type="PANTHER" id="PTHR44688">
    <property type="entry name" value="DNA-BINDING TRANSCRIPTIONAL ACTIVATOR DEVR_DOSR"/>
    <property type="match status" value="1"/>
</dbReference>
<dbReference type="EMBL" id="CP041730">
    <property type="protein sequence ID" value="QDQ26664.1"/>
    <property type="molecule type" value="Genomic_DNA"/>
</dbReference>
<dbReference type="AlphaFoldDB" id="A0A516SES2"/>
<feature type="domain" description="HTH luxR-type" evidence="4">
    <location>
        <begin position="194"/>
        <end position="259"/>
    </location>
</feature>
<dbReference type="CDD" id="cd06170">
    <property type="entry name" value="LuxR_C_like"/>
    <property type="match status" value="1"/>
</dbReference>
<protein>
    <submittedName>
        <fullName evidence="5">Transcriptional regulator EpsA</fullName>
    </submittedName>
</protein>
<keyword evidence="6" id="KW-1185">Reference proteome</keyword>
<dbReference type="InterPro" id="IPR016032">
    <property type="entry name" value="Sig_transdc_resp-reg_C-effctor"/>
</dbReference>
<evidence type="ECO:0000256" key="2">
    <source>
        <dbReference type="ARBA" id="ARBA00023125"/>
    </source>
</evidence>
<evidence type="ECO:0000313" key="5">
    <source>
        <dbReference type="EMBL" id="QDQ26664.1"/>
    </source>
</evidence>
<evidence type="ECO:0000256" key="3">
    <source>
        <dbReference type="ARBA" id="ARBA00023163"/>
    </source>
</evidence>
<organism evidence="5 6">
    <name type="scientific">Chitinimonas arctica</name>
    <dbReference type="NCBI Taxonomy" id="2594795"/>
    <lineage>
        <taxon>Bacteria</taxon>
        <taxon>Pseudomonadati</taxon>
        <taxon>Pseudomonadota</taxon>
        <taxon>Betaproteobacteria</taxon>
        <taxon>Neisseriales</taxon>
        <taxon>Chitinibacteraceae</taxon>
        <taxon>Chitinimonas</taxon>
    </lineage>
</organism>
<dbReference type="KEGG" id="cari:FNU76_09970"/>